<reference evidence="2 3" key="1">
    <citation type="submission" date="2021-05" db="EMBL/GenBank/DDBJ databases">
        <title>Genome Assembly of Synthetic Allotetraploid Brassica napus Reveals Homoeologous Exchanges between Subgenomes.</title>
        <authorList>
            <person name="Davis J.T."/>
        </authorList>
    </citation>
    <scope>NUCLEOTIDE SEQUENCE [LARGE SCALE GENOMIC DNA]</scope>
    <source>
        <strain evidence="3">cv. Da-Ae</strain>
        <tissue evidence="2">Seedling</tissue>
    </source>
</reference>
<feature type="transmembrane region" description="Helical" evidence="1">
    <location>
        <begin position="108"/>
        <end position="129"/>
    </location>
</feature>
<gene>
    <name evidence="2" type="ORF">HID58_046130</name>
</gene>
<organism evidence="2 3">
    <name type="scientific">Brassica napus</name>
    <name type="common">Rape</name>
    <dbReference type="NCBI Taxonomy" id="3708"/>
    <lineage>
        <taxon>Eukaryota</taxon>
        <taxon>Viridiplantae</taxon>
        <taxon>Streptophyta</taxon>
        <taxon>Embryophyta</taxon>
        <taxon>Tracheophyta</taxon>
        <taxon>Spermatophyta</taxon>
        <taxon>Magnoliopsida</taxon>
        <taxon>eudicotyledons</taxon>
        <taxon>Gunneridae</taxon>
        <taxon>Pentapetalae</taxon>
        <taxon>rosids</taxon>
        <taxon>malvids</taxon>
        <taxon>Brassicales</taxon>
        <taxon>Brassicaceae</taxon>
        <taxon>Brassiceae</taxon>
        <taxon>Brassica</taxon>
    </lineage>
</organism>
<accession>A0ABQ8AVM9</accession>
<keyword evidence="3" id="KW-1185">Reference proteome</keyword>
<protein>
    <submittedName>
        <fullName evidence="2">Uncharacterized protein</fullName>
    </submittedName>
</protein>
<evidence type="ECO:0000256" key="1">
    <source>
        <dbReference type="SAM" id="Phobius"/>
    </source>
</evidence>
<name>A0ABQ8AVM9_BRANA</name>
<sequence length="132" mass="14306">MYLSANTAAMRFNEYNLHRGVTNVISHQFALSISLYLRIESSLCSFSCCLNLLMKSEAFASTPSSPSPNDVDLSTLVVSGLLRSTDSTLSASSLFPAKPKPDFSLADFVIFPAAFFFFLTGFLGSDLLLTGL</sequence>
<evidence type="ECO:0000313" key="2">
    <source>
        <dbReference type="EMBL" id="KAH0896562.1"/>
    </source>
</evidence>
<evidence type="ECO:0000313" key="3">
    <source>
        <dbReference type="Proteomes" id="UP000824890"/>
    </source>
</evidence>
<keyword evidence="1" id="KW-1133">Transmembrane helix</keyword>
<comment type="caution">
    <text evidence="2">The sequence shown here is derived from an EMBL/GenBank/DDBJ whole genome shotgun (WGS) entry which is preliminary data.</text>
</comment>
<dbReference type="Proteomes" id="UP000824890">
    <property type="component" value="Unassembled WGS sequence"/>
</dbReference>
<proteinExistence type="predicted"/>
<dbReference type="EMBL" id="JAGKQM010000012">
    <property type="protein sequence ID" value="KAH0896562.1"/>
    <property type="molecule type" value="Genomic_DNA"/>
</dbReference>
<keyword evidence="1" id="KW-0472">Membrane</keyword>
<keyword evidence="1" id="KW-0812">Transmembrane</keyword>